<dbReference type="AlphaFoldDB" id="A0A3N4IT94"/>
<evidence type="ECO:0000256" key="1">
    <source>
        <dbReference type="SAM" id="Phobius"/>
    </source>
</evidence>
<organism evidence="2 3">
    <name type="scientific">Choiromyces venosus 120613-1</name>
    <dbReference type="NCBI Taxonomy" id="1336337"/>
    <lineage>
        <taxon>Eukaryota</taxon>
        <taxon>Fungi</taxon>
        <taxon>Dikarya</taxon>
        <taxon>Ascomycota</taxon>
        <taxon>Pezizomycotina</taxon>
        <taxon>Pezizomycetes</taxon>
        <taxon>Pezizales</taxon>
        <taxon>Tuberaceae</taxon>
        <taxon>Choiromyces</taxon>
    </lineage>
</organism>
<evidence type="ECO:0000313" key="3">
    <source>
        <dbReference type="Proteomes" id="UP000276215"/>
    </source>
</evidence>
<feature type="transmembrane region" description="Helical" evidence="1">
    <location>
        <begin position="37"/>
        <end position="60"/>
    </location>
</feature>
<gene>
    <name evidence="2" type="ORF">L873DRAFT_766612</name>
</gene>
<proteinExistence type="predicted"/>
<feature type="transmembrane region" description="Helical" evidence="1">
    <location>
        <begin position="67"/>
        <end position="91"/>
    </location>
</feature>
<keyword evidence="1" id="KW-1133">Transmembrane helix</keyword>
<protein>
    <submittedName>
        <fullName evidence="2">Uncharacterized protein</fullName>
    </submittedName>
</protein>
<dbReference type="Proteomes" id="UP000276215">
    <property type="component" value="Unassembled WGS sequence"/>
</dbReference>
<name>A0A3N4IT94_9PEZI</name>
<keyword evidence="3" id="KW-1185">Reference proteome</keyword>
<dbReference type="EMBL" id="ML120630">
    <property type="protein sequence ID" value="RPA88965.1"/>
    <property type="molecule type" value="Genomic_DNA"/>
</dbReference>
<keyword evidence="1" id="KW-0472">Membrane</keyword>
<keyword evidence="1" id="KW-0812">Transmembrane</keyword>
<evidence type="ECO:0000313" key="2">
    <source>
        <dbReference type="EMBL" id="RPA88965.1"/>
    </source>
</evidence>
<reference evidence="2 3" key="1">
    <citation type="journal article" date="2018" name="Nat. Ecol. Evol.">
        <title>Pezizomycetes genomes reveal the molecular basis of ectomycorrhizal truffle lifestyle.</title>
        <authorList>
            <person name="Murat C."/>
            <person name="Payen T."/>
            <person name="Noel B."/>
            <person name="Kuo A."/>
            <person name="Morin E."/>
            <person name="Chen J."/>
            <person name="Kohler A."/>
            <person name="Krizsan K."/>
            <person name="Balestrini R."/>
            <person name="Da Silva C."/>
            <person name="Montanini B."/>
            <person name="Hainaut M."/>
            <person name="Levati E."/>
            <person name="Barry K.W."/>
            <person name="Belfiori B."/>
            <person name="Cichocki N."/>
            <person name="Clum A."/>
            <person name="Dockter R.B."/>
            <person name="Fauchery L."/>
            <person name="Guy J."/>
            <person name="Iotti M."/>
            <person name="Le Tacon F."/>
            <person name="Lindquist E.A."/>
            <person name="Lipzen A."/>
            <person name="Malagnac F."/>
            <person name="Mello A."/>
            <person name="Molinier V."/>
            <person name="Miyauchi S."/>
            <person name="Poulain J."/>
            <person name="Riccioni C."/>
            <person name="Rubini A."/>
            <person name="Sitrit Y."/>
            <person name="Splivallo R."/>
            <person name="Traeger S."/>
            <person name="Wang M."/>
            <person name="Zifcakova L."/>
            <person name="Wipf D."/>
            <person name="Zambonelli A."/>
            <person name="Paolocci F."/>
            <person name="Nowrousian M."/>
            <person name="Ottonello S."/>
            <person name="Baldrian P."/>
            <person name="Spatafora J.W."/>
            <person name="Henrissat B."/>
            <person name="Nagy L.G."/>
            <person name="Aury J.M."/>
            <person name="Wincker P."/>
            <person name="Grigoriev I.V."/>
            <person name="Bonfante P."/>
            <person name="Martin F.M."/>
        </authorList>
    </citation>
    <scope>NUCLEOTIDE SEQUENCE [LARGE SCALE GENOMIC DNA]</scope>
    <source>
        <strain evidence="2 3">120613-1</strain>
    </source>
</reference>
<accession>A0A3N4IT94</accession>
<sequence>MSSNWLENDTFPLSHPVWSDVLASTPKSPVFLLHTYFISHFLLFASWSLFCLSAMLILILDFHFLNLTFVMATSYVTRPYLVSHLIILSIIHTLRVF</sequence>